<evidence type="ECO:0000313" key="2">
    <source>
        <dbReference type="EMBL" id="KAJ2906781.1"/>
    </source>
</evidence>
<feature type="signal peptide" evidence="1">
    <location>
        <begin position="1"/>
        <end position="16"/>
    </location>
</feature>
<sequence>MRFAAVAAFFAGAVMAQGGSTVYQTEVETITSCGPTVSDCPAATATEVPVESETEVAPVETTLSSVPVFNNGSAPYPTEEACGGVSVKTISTSVTTVIPTVIYETVDVPCETATATGTGVVYPTGGWASSSEAVPSSTETPVFTGGASSMGVSLAAAAAGIVALLA</sequence>
<feature type="chain" id="PRO_5042027884" description="GPI anchored serine-rich protein" evidence="1">
    <location>
        <begin position="17"/>
        <end position="166"/>
    </location>
</feature>
<organism evidence="2 3">
    <name type="scientific">Zalerion maritima</name>
    <dbReference type="NCBI Taxonomy" id="339359"/>
    <lineage>
        <taxon>Eukaryota</taxon>
        <taxon>Fungi</taxon>
        <taxon>Dikarya</taxon>
        <taxon>Ascomycota</taxon>
        <taxon>Pezizomycotina</taxon>
        <taxon>Sordariomycetes</taxon>
        <taxon>Lulworthiomycetidae</taxon>
        <taxon>Lulworthiales</taxon>
        <taxon>Lulworthiaceae</taxon>
        <taxon>Zalerion</taxon>
    </lineage>
</organism>
<evidence type="ECO:0000313" key="3">
    <source>
        <dbReference type="Proteomes" id="UP001201980"/>
    </source>
</evidence>
<comment type="caution">
    <text evidence="2">The sequence shown here is derived from an EMBL/GenBank/DDBJ whole genome shotgun (WGS) entry which is preliminary data.</text>
</comment>
<accession>A0AAD5WVS8</accession>
<reference evidence="2" key="1">
    <citation type="submission" date="2022-07" db="EMBL/GenBank/DDBJ databases">
        <title>Draft genome sequence of Zalerion maritima ATCC 34329, a (micro)plastics degrading marine fungus.</title>
        <authorList>
            <person name="Paco A."/>
            <person name="Goncalves M.F.M."/>
            <person name="Rocha-Santos T.A.P."/>
            <person name="Alves A."/>
        </authorList>
    </citation>
    <scope>NUCLEOTIDE SEQUENCE</scope>
    <source>
        <strain evidence="2">ATCC 34329</strain>
    </source>
</reference>
<keyword evidence="1" id="KW-0732">Signal</keyword>
<evidence type="ECO:0000256" key="1">
    <source>
        <dbReference type="SAM" id="SignalP"/>
    </source>
</evidence>
<dbReference type="EMBL" id="JAKWBI020000009">
    <property type="protein sequence ID" value="KAJ2906781.1"/>
    <property type="molecule type" value="Genomic_DNA"/>
</dbReference>
<keyword evidence="3" id="KW-1185">Reference proteome</keyword>
<protein>
    <recommendedName>
        <fullName evidence="4">GPI anchored serine-rich protein</fullName>
    </recommendedName>
</protein>
<proteinExistence type="predicted"/>
<gene>
    <name evidence="2" type="ORF">MKZ38_010772</name>
</gene>
<dbReference type="AlphaFoldDB" id="A0AAD5WVS8"/>
<dbReference type="Proteomes" id="UP001201980">
    <property type="component" value="Unassembled WGS sequence"/>
</dbReference>
<evidence type="ECO:0008006" key="4">
    <source>
        <dbReference type="Google" id="ProtNLM"/>
    </source>
</evidence>
<name>A0AAD5WVS8_9PEZI</name>